<evidence type="ECO:0000256" key="2">
    <source>
        <dbReference type="ARBA" id="ARBA00022741"/>
    </source>
</evidence>
<dbReference type="GO" id="GO:0006083">
    <property type="term" value="P:acetate metabolic process"/>
    <property type="evidence" value="ECO:0007669"/>
    <property type="project" value="TreeGrafter"/>
</dbReference>
<feature type="site" description="Transition state stabilizer" evidence="5">
    <location>
        <position position="190"/>
    </location>
</feature>
<evidence type="ECO:0000256" key="1">
    <source>
        <dbReference type="ARBA" id="ARBA00022679"/>
    </source>
</evidence>
<dbReference type="PIRSF" id="PIRSF000722">
    <property type="entry name" value="Acetate_prop_kin"/>
    <property type="match status" value="1"/>
</dbReference>
<dbReference type="Gene3D" id="3.30.420.40">
    <property type="match status" value="2"/>
</dbReference>
<keyword evidence="2 5" id="KW-0547">Nucleotide-binding</keyword>
<feature type="binding site" evidence="5">
    <location>
        <begin position="357"/>
        <end position="361"/>
    </location>
    <ligand>
        <name>ATP</name>
        <dbReference type="ChEBI" id="CHEBI:30616"/>
    </ligand>
</feature>
<evidence type="ECO:0000256" key="4">
    <source>
        <dbReference type="ARBA" id="ARBA00022840"/>
    </source>
</evidence>
<keyword evidence="7" id="KW-1185">Reference proteome</keyword>
<dbReference type="InterPro" id="IPR000890">
    <property type="entry name" value="Aliphatic_acid_kin_short-chain"/>
</dbReference>
<dbReference type="HAMAP" id="MF_00020">
    <property type="entry name" value="Acetate_kinase"/>
    <property type="match status" value="1"/>
</dbReference>
<dbReference type="GeneID" id="87803692"/>
<feature type="site" description="Transition state stabilizer" evidence="5">
    <location>
        <position position="251"/>
    </location>
</feature>
<comment type="pathway">
    <text evidence="5">Metabolic intermediate biosynthesis; acetyl-CoA biosynthesis; acetyl-CoA from acetate: step 1/2.</text>
</comment>
<keyword evidence="3 5" id="KW-0418">Kinase</keyword>
<dbReference type="PROSITE" id="PS01075">
    <property type="entry name" value="ACETATE_KINASE_1"/>
    <property type="match status" value="1"/>
</dbReference>
<dbReference type="InterPro" id="IPR023865">
    <property type="entry name" value="Aliphatic_acid_kinase_CS"/>
</dbReference>
<dbReference type="Pfam" id="PF00871">
    <property type="entry name" value="Acetate_kinase"/>
    <property type="match status" value="1"/>
</dbReference>
<dbReference type="GO" id="GO:0006085">
    <property type="term" value="P:acetyl-CoA biosynthetic process"/>
    <property type="evidence" value="ECO:0007669"/>
    <property type="project" value="UniProtKB-UniRule"/>
</dbReference>
<evidence type="ECO:0000313" key="6">
    <source>
        <dbReference type="EMBL" id="WOO76818.1"/>
    </source>
</evidence>
<sequence>MYILALNCGSSSIKGKLFALPATPSAPLAAVATLAVSNIGAKGDNVTLRLKWDNGPDERQTGPDGGAVEHRELFPWILDHIARSGAVKKDDIKYITHRIVHGGTNTKGLVVTADHREALGEMDALSEFAPLHNHHAVLGVKACLDVLPQHTSLLLFDTLFHQTIPPEVYTYALPPPDGKLPIPLRKYGFHGLSYASIVRSLASYLGKPTDTLNIVVAHLGSGASSACIRGGKSIDTSMGLTPLEGLVGGTRTGTIDPTAIFHHTKDYWTDAGLPGIKVSKAEALLNKKSGLTALAGTPNFATITTRANDPTSAEHARAKLAYDVFVDRLMGFVSQYLAKLLATLPIAEIDGLVFSGGIGENAAGLRADVLQRLGWLGTAVDAAKNDVRSDDVVREITVPGSKLRGWVILTDEEGYCAQAAREQLAL</sequence>
<dbReference type="InterPro" id="IPR043129">
    <property type="entry name" value="ATPase_NBD"/>
</dbReference>
<reference evidence="6" key="1">
    <citation type="submission" date="2023-10" db="EMBL/GenBank/DDBJ databases">
        <authorList>
            <person name="Noh H."/>
        </authorList>
    </citation>
    <scope>NUCLEOTIDE SEQUENCE</scope>
    <source>
        <strain evidence="6">DUCC4014</strain>
    </source>
</reference>
<dbReference type="GO" id="GO:0000287">
    <property type="term" value="F:magnesium ion binding"/>
    <property type="evidence" value="ECO:0007669"/>
    <property type="project" value="UniProtKB-UniRule"/>
</dbReference>
<organism evidence="6 7">
    <name type="scientific">Vanrija pseudolonga</name>
    <dbReference type="NCBI Taxonomy" id="143232"/>
    <lineage>
        <taxon>Eukaryota</taxon>
        <taxon>Fungi</taxon>
        <taxon>Dikarya</taxon>
        <taxon>Basidiomycota</taxon>
        <taxon>Agaricomycotina</taxon>
        <taxon>Tremellomycetes</taxon>
        <taxon>Trichosporonales</taxon>
        <taxon>Trichosporonaceae</taxon>
        <taxon>Vanrija</taxon>
    </lineage>
</organism>
<gene>
    <name evidence="6" type="primary">CNN01560</name>
    <name evidence="6" type="ORF">LOC62_01G000434</name>
</gene>
<dbReference type="PRINTS" id="PR00471">
    <property type="entry name" value="ACETATEKNASE"/>
</dbReference>
<keyword evidence="5" id="KW-0460">Magnesium</keyword>
<dbReference type="PANTHER" id="PTHR21060:SF15">
    <property type="entry name" value="ACETATE KINASE-RELATED"/>
    <property type="match status" value="1"/>
</dbReference>
<dbReference type="RefSeq" id="XP_062622850.1">
    <property type="nucleotide sequence ID" value="XM_062766866.1"/>
</dbReference>
<accession>A0AAF0XZA3</accession>
<feature type="binding site" evidence="5">
    <location>
        <position position="7"/>
    </location>
    <ligand>
        <name>Mg(2+)</name>
        <dbReference type="ChEBI" id="CHEBI:18420"/>
    </ligand>
</feature>
<dbReference type="InterPro" id="IPR004372">
    <property type="entry name" value="Ac/propionate_kinase"/>
</dbReference>
<dbReference type="EC" id="2.7.2.1" evidence="5"/>
<dbReference type="GO" id="GO:0008776">
    <property type="term" value="F:acetate kinase activity"/>
    <property type="evidence" value="ECO:0007669"/>
    <property type="project" value="UniProtKB-UniRule"/>
</dbReference>
<feature type="binding site" evidence="5">
    <location>
        <position position="14"/>
    </location>
    <ligand>
        <name>ATP</name>
        <dbReference type="ChEBI" id="CHEBI:30616"/>
    </ligand>
</feature>
<feature type="binding site" evidence="5">
    <location>
        <begin position="218"/>
        <end position="222"/>
    </location>
    <ligand>
        <name>ATP</name>
        <dbReference type="ChEBI" id="CHEBI:30616"/>
    </ligand>
</feature>
<feature type="active site" description="Proton donor/acceptor" evidence="5">
    <location>
        <position position="157"/>
    </location>
</feature>
<dbReference type="NCBIfam" id="TIGR00016">
    <property type="entry name" value="ackA"/>
    <property type="match status" value="1"/>
</dbReference>
<comment type="catalytic activity">
    <reaction evidence="5">
        <text>acetate + ATP = acetyl phosphate + ADP</text>
        <dbReference type="Rhea" id="RHEA:11352"/>
        <dbReference type="ChEBI" id="CHEBI:22191"/>
        <dbReference type="ChEBI" id="CHEBI:30089"/>
        <dbReference type="ChEBI" id="CHEBI:30616"/>
        <dbReference type="ChEBI" id="CHEBI:456216"/>
        <dbReference type="EC" id="2.7.2.1"/>
    </reaction>
</comment>
<dbReference type="Proteomes" id="UP000827549">
    <property type="component" value="Chromosome 1"/>
</dbReference>
<feature type="binding site" evidence="5">
    <location>
        <position position="412"/>
    </location>
    <ligand>
        <name>Mg(2+)</name>
        <dbReference type="ChEBI" id="CHEBI:18420"/>
    </ligand>
</feature>
<keyword evidence="1 5" id="KW-0808">Transferase</keyword>
<evidence type="ECO:0000256" key="3">
    <source>
        <dbReference type="ARBA" id="ARBA00022777"/>
    </source>
</evidence>
<name>A0AAF0XZA3_9TREE</name>
<dbReference type="SUPFAM" id="SSF53067">
    <property type="entry name" value="Actin-like ATPase domain"/>
    <property type="match status" value="2"/>
</dbReference>
<dbReference type="PANTHER" id="PTHR21060">
    <property type="entry name" value="ACETATE KINASE"/>
    <property type="match status" value="1"/>
</dbReference>
<evidence type="ECO:0000256" key="5">
    <source>
        <dbReference type="HAMAP-Rule" id="MF_03131"/>
    </source>
</evidence>
<protein>
    <recommendedName>
        <fullName evidence="5">Probable acetate kinase</fullName>
        <ecNumber evidence="5">2.7.2.1</ecNumber>
    </recommendedName>
    <alternativeName>
        <fullName evidence="5">Acetokinase</fullName>
    </alternativeName>
</protein>
<comment type="cofactor">
    <cofactor evidence="5">
        <name>Mg(2+)</name>
        <dbReference type="ChEBI" id="CHEBI:18420"/>
    </cofactor>
</comment>
<comment type="similarity">
    <text evidence="5">Belongs to the acetokinase family.</text>
</comment>
<feature type="binding site" evidence="5">
    <location>
        <position position="98"/>
    </location>
    <ligand>
        <name>substrate</name>
    </ligand>
</feature>
<dbReference type="AlphaFoldDB" id="A0AAF0XZA3"/>
<dbReference type="EMBL" id="CP086714">
    <property type="protein sequence ID" value="WOO76818.1"/>
    <property type="molecule type" value="Genomic_DNA"/>
</dbReference>
<proteinExistence type="inferred from homology"/>
<dbReference type="GO" id="GO:0005524">
    <property type="term" value="F:ATP binding"/>
    <property type="evidence" value="ECO:0007669"/>
    <property type="project" value="UniProtKB-KW"/>
</dbReference>
<keyword evidence="4 5" id="KW-0067">ATP-binding</keyword>
<evidence type="ECO:0000313" key="7">
    <source>
        <dbReference type="Proteomes" id="UP000827549"/>
    </source>
</evidence>
<comment type="caution">
    <text evidence="5">Lacks conserved residue(s) required for the propagation of feature annotation.</text>
</comment>
<keyword evidence="5" id="KW-0479">Metal-binding</keyword>